<accession>A0AAN9GDR2</accession>
<dbReference type="GO" id="GO:0000462">
    <property type="term" value="P:maturation of SSU-rRNA from tricistronic rRNA transcript (SSU-rRNA, 5.8S rRNA, LSU-rRNA)"/>
    <property type="evidence" value="ECO:0007669"/>
    <property type="project" value="TreeGrafter"/>
</dbReference>
<evidence type="ECO:0000256" key="4">
    <source>
        <dbReference type="ARBA" id="ARBA00022552"/>
    </source>
</evidence>
<comment type="caution">
    <text evidence="8">The sequence shown here is derived from an EMBL/GenBank/DDBJ whole genome shotgun (WGS) entry which is preliminary data.</text>
</comment>
<feature type="region of interest" description="Disordered" evidence="7">
    <location>
        <begin position="205"/>
        <end position="225"/>
    </location>
</feature>
<feature type="compositionally biased region" description="Basic residues" evidence="7">
    <location>
        <begin position="207"/>
        <end position="225"/>
    </location>
</feature>
<dbReference type="Proteomes" id="UP001374579">
    <property type="component" value="Unassembled WGS sequence"/>
</dbReference>
<comment type="subunit">
    <text evidence="6">Associates with 90S and pre-40S pre-ribosomal particles.</text>
</comment>
<protein>
    <recommendedName>
        <fullName evidence="6">rRNA biogenesis protein RRP36</fullName>
    </recommendedName>
</protein>
<reference evidence="8 9" key="1">
    <citation type="submission" date="2024-02" db="EMBL/GenBank/DDBJ databases">
        <title>Chromosome-scale genome assembly of the rough periwinkle Littorina saxatilis.</title>
        <authorList>
            <person name="De Jode A."/>
            <person name="Faria R."/>
            <person name="Formenti G."/>
            <person name="Sims Y."/>
            <person name="Smith T.P."/>
            <person name="Tracey A."/>
            <person name="Wood J.M.D."/>
            <person name="Zagrodzka Z.B."/>
            <person name="Johannesson K."/>
            <person name="Butlin R.K."/>
            <person name="Leder E.H."/>
        </authorList>
    </citation>
    <scope>NUCLEOTIDE SEQUENCE [LARGE SCALE GENOMIC DNA]</scope>
    <source>
        <strain evidence="8">Snail1</strain>
        <tissue evidence="8">Muscle</tissue>
    </source>
</reference>
<evidence type="ECO:0000256" key="1">
    <source>
        <dbReference type="ARBA" id="ARBA00004604"/>
    </source>
</evidence>
<dbReference type="GO" id="GO:0030686">
    <property type="term" value="C:90S preribosome"/>
    <property type="evidence" value="ECO:0007669"/>
    <property type="project" value="TreeGrafter"/>
</dbReference>
<dbReference type="InterPro" id="IPR009292">
    <property type="entry name" value="RRP36"/>
</dbReference>
<comment type="function">
    <text evidence="6">Component of the 90S pre-ribosome involved in the maturation of rRNAs. Required for early cleavages of the pre-RNAs in the 40S ribosomal subunit maturation pathway.</text>
</comment>
<keyword evidence="4 6" id="KW-0698">rRNA processing</keyword>
<evidence type="ECO:0000256" key="7">
    <source>
        <dbReference type="SAM" id="MobiDB-lite"/>
    </source>
</evidence>
<feature type="region of interest" description="Disordered" evidence="7">
    <location>
        <begin position="44"/>
        <end position="63"/>
    </location>
</feature>
<comment type="similarity">
    <text evidence="2 6">Belongs to the RRP36 family.</text>
</comment>
<proteinExistence type="inferred from homology"/>
<dbReference type="AlphaFoldDB" id="A0AAN9GDR2"/>
<comment type="subcellular location">
    <subcellularLocation>
        <location evidence="1 6">Nucleus</location>
        <location evidence="1 6">Nucleolus</location>
    </subcellularLocation>
</comment>
<dbReference type="PANTHER" id="PTHR21738">
    <property type="entry name" value="RIBOSOMAL RNA PROCESSING PROTEIN 36 HOMOLOG"/>
    <property type="match status" value="1"/>
</dbReference>
<keyword evidence="3 6" id="KW-0690">Ribosome biogenesis</keyword>
<feature type="compositionally biased region" description="Basic and acidic residues" evidence="7">
    <location>
        <begin position="124"/>
        <end position="133"/>
    </location>
</feature>
<keyword evidence="9" id="KW-1185">Reference proteome</keyword>
<evidence type="ECO:0000313" key="9">
    <source>
        <dbReference type="Proteomes" id="UP001374579"/>
    </source>
</evidence>
<keyword evidence="5 6" id="KW-0539">Nucleus</keyword>
<organism evidence="8 9">
    <name type="scientific">Littorina saxatilis</name>
    <dbReference type="NCBI Taxonomy" id="31220"/>
    <lineage>
        <taxon>Eukaryota</taxon>
        <taxon>Metazoa</taxon>
        <taxon>Spiralia</taxon>
        <taxon>Lophotrochozoa</taxon>
        <taxon>Mollusca</taxon>
        <taxon>Gastropoda</taxon>
        <taxon>Caenogastropoda</taxon>
        <taxon>Littorinimorpha</taxon>
        <taxon>Littorinoidea</taxon>
        <taxon>Littorinidae</taxon>
        <taxon>Littorina</taxon>
    </lineage>
</organism>
<dbReference type="PANTHER" id="PTHR21738:SF0">
    <property type="entry name" value="RIBOSOMAL RNA PROCESSING PROTEIN 36 HOMOLOG"/>
    <property type="match status" value="1"/>
</dbReference>
<gene>
    <name evidence="8" type="ORF">V1264_019199</name>
</gene>
<feature type="region of interest" description="Disordered" evidence="7">
    <location>
        <begin position="124"/>
        <end position="157"/>
    </location>
</feature>
<evidence type="ECO:0000313" key="8">
    <source>
        <dbReference type="EMBL" id="KAK7104491.1"/>
    </source>
</evidence>
<evidence type="ECO:0000256" key="3">
    <source>
        <dbReference type="ARBA" id="ARBA00022517"/>
    </source>
</evidence>
<dbReference type="EMBL" id="JBAMIC010000008">
    <property type="protein sequence ID" value="KAK7104491.1"/>
    <property type="molecule type" value="Genomic_DNA"/>
</dbReference>
<evidence type="ECO:0000256" key="6">
    <source>
        <dbReference type="RuleBase" id="RU368027"/>
    </source>
</evidence>
<keyword evidence="6" id="KW-0687">Ribonucleoprotein</keyword>
<evidence type="ECO:0000256" key="5">
    <source>
        <dbReference type="ARBA" id="ARBA00023242"/>
    </source>
</evidence>
<sequence>MASGSSSDTLAKLREELADLTPEELQTLKEKMGLKAFRRVFSSTEESYKVKGPKPRQNKNRPTEISCKRRVHSVPEIPGVKKQVTRDPRFDDISGEFREEIFSRDYAFISDLKAVEKKKVKQQLKKEKNDAKKQKLRQILNKMTQEEKTKDEKKKKEELVKEWKGKEKERVKDGKSPYFLKKSDVRKLELAEKFKELKEKGQVKKFIEKKRKRNASRQRKKMQID</sequence>
<feature type="compositionally biased region" description="Basic and acidic residues" evidence="7">
    <location>
        <begin position="144"/>
        <end position="157"/>
    </location>
</feature>
<dbReference type="Pfam" id="PF06102">
    <property type="entry name" value="RRP36"/>
    <property type="match status" value="1"/>
</dbReference>
<evidence type="ECO:0000256" key="2">
    <source>
        <dbReference type="ARBA" id="ARBA00009418"/>
    </source>
</evidence>
<name>A0AAN9GDR2_9CAEN</name>
<dbReference type="GO" id="GO:0005730">
    <property type="term" value="C:nucleolus"/>
    <property type="evidence" value="ECO:0007669"/>
    <property type="project" value="UniProtKB-SubCell"/>
</dbReference>